<feature type="domain" description="Glycosyltransferase subfamily 4-like N-terminal" evidence="1">
    <location>
        <begin position="2"/>
        <end position="71"/>
    </location>
</feature>
<dbReference type="Proteomes" id="UP000277498">
    <property type="component" value="Unassembled WGS sequence"/>
</dbReference>
<evidence type="ECO:0000259" key="1">
    <source>
        <dbReference type="Pfam" id="PF13579"/>
    </source>
</evidence>
<gene>
    <name evidence="2" type="ORF">XINFAN_00059</name>
</gene>
<keyword evidence="3" id="KW-1185">Reference proteome</keyword>
<reference evidence="2 3" key="1">
    <citation type="submission" date="2018-11" db="EMBL/GenBank/DDBJ databases">
        <authorList>
            <person name="Criscuolo A."/>
        </authorList>
    </citation>
    <scope>NUCLEOTIDE SEQUENCE [LARGE SCALE GENOMIC DNA]</scope>
    <source>
        <strain evidence="2">ACIP111625</strain>
    </source>
</reference>
<evidence type="ECO:0000313" key="3">
    <source>
        <dbReference type="Proteomes" id="UP000277498"/>
    </source>
</evidence>
<accession>A0A3P5WEV5</accession>
<dbReference type="Gene3D" id="3.40.50.2000">
    <property type="entry name" value="Glycogen Phosphorylase B"/>
    <property type="match status" value="1"/>
</dbReference>
<dbReference type="EMBL" id="UXAW01000026">
    <property type="protein sequence ID" value="VDC19059.1"/>
    <property type="molecule type" value="Genomic_DNA"/>
</dbReference>
<evidence type="ECO:0000313" key="2">
    <source>
        <dbReference type="EMBL" id="VDC19059.1"/>
    </source>
</evidence>
<dbReference type="AlphaFoldDB" id="A0A3P5WEV5"/>
<sequence length="92" mass="10292">MRALIGRGHRVAVLAPPDGAERQFEAAGCRFRPLAMNVKWPSPRDDYTLMRRFGRIFATGRPDMILSCTIRDNIFGTMTAPRKAARTPGCMP</sequence>
<dbReference type="OrthoDB" id="9790710at2"/>
<organism evidence="2 3">
    <name type="scientific">Pseudogemmobacter humi</name>
    <dbReference type="NCBI Taxonomy" id="2483812"/>
    <lineage>
        <taxon>Bacteria</taxon>
        <taxon>Pseudomonadati</taxon>
        <taxon>Pseudomonadota</taxon>
        <taxon>Alphaproteobacteria</taxon>
        <taxon>Rhodobacterales</taxon>
        <taxon>Paracoccaceae</taxon>
        <taxon>Pseudogemmobacter</taxon>
    </lineage>
</organism>
<dbReference type="GO" id="GO:0016757">
    <property type="term" value="F:glycosyltransferase activity"/>
    <property type="evidence" value="ECO:0007669"/>
    <property type="project" value="UniProtKB-ARBA"/>
</dbReference>
<name>A0A3P5WEV5_9RHOB</name>
<dbReference type="SUPFAM" id="SSF53756">
    <property type="entry name" value="UDP-Glycosyltransferase/glycogen phosphorylase"/>
    <property type="match status" value="1"/>
</dbReference>
<protein>
    <recommendedName>
        <fullName evidence="1">Glycosyltransferase subfamily 4-like N-terminal domain-containing protein</fullName>
    </recommendedName>
</protein>
<dbReference type="Pfam" id="PF13579">
    <property type="entry name" value="Glyco_trans_4_4"/>
    <property type="match status" value="1"/>
</dbReference>
<proteinExistence type="predicted"/>
<dbReference type="InterPro" id="IPR028098">
    <property type="entry name" value="Glyco_trans_4-like_N"/>
</dbReference>